<feature type="transmembrane region" description="Helical" evidence="2">
    <location>
        <begin position="126"/>
        <end position="145"/>
    </location>
</feature>
<keyword evidence="2" id="KW-1133">Transmembrane helix</keyword>
<feature type="transmembrane region" description="Helical" evidence="2">
    <location>
        <begin position="178"/>
        <end position="204"/>
    </location>
</feature>
<dbReference type="EMBL" id="KB822704">
    <property type="protein sequence ID" value="ETI24416.1"/>
    <property type="molecule type" value="Genomic_DNA"/>
</dbReference>
<dbReference type="VEuPathDB" id="FungiDB:G647_03785"/>
<feature type="transmembrane region" description="Helical" evidence="2">
    <location>
        <begin position="277"/>
        <end position="297"/>
    </location>
</feature>
<keyword evidence="2" id="KW-0472">Membrane</keyword>
<organism evidence="3 4">
    <name type="scientific">Cladophialophora carrionii CBS 160.54</name>
    <dbReference type="NCBI Taxonomy" id="1279043"/>
    <lineage>
        <taxon>Eukaryota</taxon>
        <taxon>Fungi</taxon>
        <taxon>Dikarya</taxon>
        <taxon>Ascomycota</taxon>
        <taxon>Pezizomycotina</taxon>
        <taxon>Eurotiomycetes</taxon>
        <taxon>Chaetothyriomycetidae</taxon>
        <taxon>Chaetothyriales</taxon>
        <taxon>Herpotrichiellaceae</taxon>
        <taxon>Cladophialophora</taxon>
    </lineage>
</organism>
<feature type="transmembrane region" description="Helical" evidence="2">
    <location>
        <begin position="348"/>
        <end position="366"/>
    </location>
</feature>
<dbReference type="HOGENOM" id="CLU_068498_0_0_1"/>
<feature type="compositionally biased region" description="Basic and acidic residues" evidence="1">
    <location>
        <begin position="214"/>
        <end position="225"/>
    </location>
</feature>
<feature type="region of interest" description="Disordered" evidence="1">
    <location>
        <begin position="214"/>
        <end position="254"/>
    </location>
</feature>
<evidence type="ECO:0000313" key="4">
    <source>
        <dbReference type="Proteomes" id="UP000030678"/>
    </source>
</evidence>
<name>V9DCL7_9EURO</name>
<dbReference type="GeneID" id="19982278"/>
<protein>
    <submittedName>
        <fullName evidence="3">Uncharacterized protein</fullName>
    </submittedName>
</protein>
<evidence type="ECO:0000256" key="2">
    <source>
        <dbReference type="SAM" id="Phobius"/>
    </source>
</evidence>
<evidence type="ECO:0000313" key="3">
    <source>
        <dbReference type="EMBL" id="ETI24416.1"/>
    </source>
</evidence>
<dbReference type="OrthoDB" id="4159723at2759"/>
<dbReference type="AlphaFoldDB" id="V9DCL7"/>
<keyword evidence="2" id="KW-0812">Transmembrane</keyword>
<feature type="transmembrane region" description="Helical" evidence="2">
    <location>
        <begin position="93"/>
        <end position="119"/>
    </location>
</feature>
<evidence type="ECO:0000256" key="1">
    <source>
        <dbReference type="SAM" id="MobiDB-lite"/>
    </source>
</evidence>
<feature type="transmembrane region" description="Helical" evidence="2">
    <location>
        <begin position="18"/>
        <end position="40"/>
    </location>
</feature>
<dbReference type="RefSeq" id="XP_008726352.1">
    <property type="nucleotide sequence ID" value="XM_008728130.1"/>
</dbReference>
<dbReference type="Proteomes" id="UP000030678">
    <property type="component" value="Unassembled WGS sequence"/>
</dbReference>
<gene>
    <name evidence="3" type="ORF">G647_03785</name>
</gene>
<reference evidence="3 4" key="1">
    <citation type="submission" date="2013-03" db="EMBL/GenBank/DDBJ databases">
        <title>The Genome Sequence of Cladophialophora carrionii CBS 160.54.</title>
        <authorList>
            <consortium name="The Broad Institute Genomics Platform"/>
            <person name="Cuomo C."/>
            <person name="de Hoog S."/>
            <person name="Gorbushina A."/>
            <person name="Walker B."/>
            <person name="Young S.K."/>
            <person name="Zeng Q."/>
            <person name="Gargeya S."/>
            <person name="Fitzgerald M."/>
            <person name="Haas B."/>
            <person name="Abouelleil A."/>
            <person name="Allen A.W."/>
            <person name="Alvarado L."/>
            <person name="Arachchi H.M."/>
            <person name="Berlin A.M."/>
            <person name="Chapman S.B."/>
            <person name="Gainer-Dewar J."/>
            <person name="Goldberg J."/>
            <person name="Griggs A."/>
            <person name="Gujja S."/>
            <person name="Hansen M."/>
            <person name="Howarth C."/>
            <person name="Imamovic A."/>
            <person name="Ireland A."/>
            <person name="Larimer J."/>
            <person name="McCowan C."/>
            <person name="Murphy C."/>
            <person name="Pearson M."/>
            <person name="Poon T.W."/>
            <person name="Priest M."/>
            <person name="Roberts A."/>
            <person name="Saif S."/>
            <person name="Shea T."/>
            <person name="Sisk P."/>
            <person name="Sykes S."/>
            <person name="Wortman J."/>
            <person name="Nusbaum C."/>
            <person name="Birren B."/>
        </authorList>
    </citation>
    <scope>NUCLEOTIDE SEQUENCE [LARGE SCALE GENOMIC DNA]</scope>
    <source>
        <strain evidence="3 4">CBS 160.54</strain>
    </source>
</reference>
<proteinExistence type="predicted"/>
<accession>V9DCL7</accession>
<sequence>MEHTGQQMPERYALVSSLYGPGTIACWYLTILSVLVSWTLHPRKRTSGSIDVDLVAILTLPTVAAGHLISQISRLMPGKLSRGIEANRFAQSIAAIEAPFSVIESFMAISVILFLVAAWMFCLRRAISVAIVGLLCLATECYIHFSGVNELAGIRYNPSGAPSDEEKPAFTRSFVADFTGLVIAIPVILAVCSITGSTVVTYMLRFRRPPREIEEAGQRLPRENPDGSQQATVEIARPRTEGDPRNAAPVGGETGGVRVTQWKRDIRQTQRLARTSTWISLIFVPATALLSVLPSAMNALQFSHSVLAAAGGSGSGSGRTITVWSRLKIFAGHFYPRASNSFLDLDQAVATAAGATVLGFGVYSVANARYKMQSGREVVRMEEDGIQLDRLDRDPTF</sequence>